<dbReference type="InterPro" id="IPR001279">
    <property type="entry name" value="Metallo-B-lactamas"/>
</dbReference>
<dbReference type="Gene3D" id="3.60.15.10">
    <property type="entry name" value="Ribonuclease Z/Hydroxyacylglutathione hydrolase-like"/>
    <property type="match status" value="1"/>
</dbReference>
<reference evidence="2 3" key="1">
    <citation type="submission" date="2020-11" db="EMBL/GenBank/DDBJ databases">
        <title>A novel isolate from a Black sea contaminated sediment with potential to produce alkanes: Plantactinospora alkalitolerans sp. nov.</title>
        <authorList>
            <person name="Carro L."/>
            <person name="Veyisoglu A."/>
            <person name="Guven K."/>
            <person name="Schumann P."/>
            <person name="Klenk H.-P."/>
            <person name="Sahin N."/>
        </authorList>
    </citation>
    <scope>NUCLEOTIDE SEQUENCE [LARGE SCALE GENOMIC DNA]</scope>
    <source>
        <strain evidence="2 3">S1510</strain>
    </source>
</reference>
<evidence type="ECO:0000259" key="1">
    <source>
        <dbReference type="SMART" id="SM00849"/>
    </source>
</evidence>
<comment type="caution">
    <text evidence="2">The sequence shown here is derived from an EMBL/GenBank/DDBJ whole genome shotgun (WGS) entry which is preliminary data.</text>
</comment>
<dbReference type="CDD" id="cd16282">
    <property type="entry name" value="metallo-hydrolase-like_MBL-fold"/>
    <property type="match status" value="1"/>
</dbReference>
<keyword evidence="3" id="KW-1185">Reference proteome</keyword>
<organism evidence="2 3">
    <name type="scientific">Plantactinospora alkalitolerans</name>
    <dbReference type="NCBI Taxonomy" id="2789879"/>
    <lineage>
        <taxon>Bacteria</taxon>
        <taxon>Bacillati</taxon>
        <taxon>Actinomycetota</taxon>
        <taxon>Actinomycetes</taxon>
        <taxon>Micromonosporales</taxon>
        <taxon>Micromonosporaceae</taxon>
        <taxon>Plantactinospora</taxon>
    </lineage>
</organism>
<dbReference type="EMBL" id="JADPUN010000176">
    <property type="protein sequence ID" value="MBF9130930.1"/>
    <property type="molecule type" value="Genomic_DNA"/>
</dbReference>
<dbReference type="InterPro" id="IPR050855">
    <property type="entry name" value="NDM-1-like"/>
</dbReference>
<dbReference type="SMART" id="SM00849">
    <property type="entry name" value="Lactamase_B"/>
    <property type="match status" value="1"/>
</dbReference>
<gene>
    <name evidence="2" type="ORF">I0C86_18480</name>
</gene>
<dbReference type="PANTHER" id="PTHR42951:SF4">
    <property type="entry name" value="ACYL-COENZYME A THIOESTERASE MBLAC2"/>
    <property type="match status" value="1"/>
</dbReference>
<name>A0ABS0GXL6_9ACTN</name>
<dbReference type="Pfam" id="PF00753">
    <property type="entry name" value="Lactamase_B"/>
    <property type="match status" value="1"/>
</dbReference>
<dbReference type="RefSeq" id="WP_196202496.1">
    <property type="nucleotide sequence ID" value="NZ_JADPUN010000176.1"/>
</dbReference>
<dbReference type="Proteomes" id="UP000638560">
    <property type="component" value="Unassembled WGS sequence"/>
</dbReference>
<dbReference type="InterPro" id="IPR036866">
    <property type="entry name" value="RibonucZ/Hydroxyglut_hydro"/>
</dbReference>
<dbReference type="SUPFAM" id="SSF56281">
    <property type="entry name" value="Metallo-hydrolase/oxidoreductase"/>
    <property type="match status" value="1"/>
</dbReference>
<feature type="domain" description="Metallo-beta-lactamase" evidence="1">
    <location>
        <begin position="21"/>
        <end position="214"/>
    </location>
</feature>
<evidence type="ECO:0000313" key="2">
    <source>
        <dbReference type="EMBL" id="MBF9130930.1"/>
    </source>
</evidence>
<accession>A0ABS0GXL6</accession>
<sequence length="276" mass="29697">MTVAFTEIADRVYVLRQPMLDVNVTLVLGHGEALVVDTLSTAAQAAELVAAVRVLTSAPLTVVNTHHHFDHCFGNATVAADQHRPVYAHQATLQLLREHAAACRRDAYDEMLNADPGLAAELARTTILAPTHAVHQESTVDIGGRTVLLRHLGRGHTEGDLVVQVPDADVLVTGDLIEESGPPAFEDAYPLEWVETVAELLRLTTPGTMVVPGHGAVVGQDFIQVQHDDLATMSWLIRNGDADRAPAERVAARTPFDPEAGLTAVRRGYAELRGDA</sequence>
<proteinExistence type="predicted"/>
<dbReference type="PANTHER" id="PTHR42951">
    <property type="entry name" value="METALLO-BETA-LACTAMASE DOMAIN-CONTAINING"/>
    <property type="match status" value="1"/>
</dbReference>
<protein>
    <submittedName>
        <fullName evidence="2">MBL fold metallo-hydrolase</fullName>
    </submittedName>
</protein>
<evidence type="ECO:0000313" key="3">
    <source>
        <dbReference type="Proteomes" id="UP000638560"/>
    </source>
</evidence>